<keyword evidence="3" id="KW-1185">Reference proteome</keyword>
<dbReference type="EMBL" id="SGXA01000004">
    <property type="protein sequence ID" value="RZS67109.1"/>
    <property type="molecule type" value="Genomic_DNA"/>
</dbReference>
<comment type="caution">
    <text evidence="2">The sequence shown here is derived from an EMBL/GenBank/DDBJ whole genome shotgun (WGS) entry which is preliminary data.</text>
</comment>
<feature type="chain" id="PRO_5020317035" description="Lipocalin-like protein" evidence="1">
    <location>
        <begin position="20"/>
        <end position="129"/>
    </location>
</feature>
<feature type="signal peptide" evidence="1">
    <location>
        <begin position="1"/>
        <end position="19"/>
    </location>
</feature>
<keyword evidence="1" id="KW-0732">Signal</keyword>
<protein>
    <recommendedName>
        <fullName evidence="4">Lipocalin-like protein</fullName>
    </recommendedName>
</protein>
<reference evidence="2 3" key="1">
    <citation type="submission" date="2019-02" db="EMBL/GenBank/DDBJ databases">
        <title>Genomic Encyclopedia of Type Strains, Phase IV (KMG-IV): sequencing the most valuable type-strain genomes for metagenomic binning, comparative biology and taxonomic classification.</title>
        <authorList>
            <person name="Goeker M."/>
        </authorList>
    </citation>
    <scope>NUCLEOTIDE SEQUENCE [LARGE SCALE GENOMIC DNA]</scope>
    <source>
        <strain evidence="2 3">DSM 18116</strain>
    </source>
</reference>
<name>A0A4Q7MKK0_9BACT</name>
<dbReference type="Proteomes" id="UP000293874">
    <property type="component" value="Unassembled WGS sequence"/>
</dbReference>
<accession>A0A4Q7MKK0</accession>
<dbReference type="AlphaFoldDB" id="A0A4Q7MKK0"/>
<dbReference type="PROSITE" id="PS51257">
    <property type="entry name" value="PROKAR_LIPOPROTEIN"/>
    <property type="match status" value="1"/>
</dbReference>
<dbReference type="RefSeq" id="WP_130543985.1">
    <property type="nucleotide sequence ID" value="NZ_SGXA01000004.1"/>
</dbReference>
<evidence type="ECO:0000313" key="2">
    <source>
        <dbReference type="EMBL" id="RZS67109.1"/>
    </source>
</evidence>
<evidence type="ECO:0008006" key="4">
    <source>
        <dbReference type="Google" id="ProtNLM"/>
    </source>
</evidence>
<proteinExistence type="predicted"/>
<organism evidence="2 3">
    <name type="scientific">Pseudobacter ginsenosidimutans</name>
    <dbReference type="NCBI Taxonomy" id="661488"/>
    <lineage>
        <taxon>Bacteria</taxon>
        <taxon>Pseudomonadati</taxon>
        <taxon>Bacteroidota</taxon>
        <taxon>Chitinophagia</taxon>
        <taxon>Chitinophagales</taxon>
        <taxon>Chitinophagaceae</taxon>
        <taxon>Pseudobacter</taxon>
    </lineage>
</organism>
<gene>
    <name evidence="2" type="ORF">EV199_5494</name>
</gene>
<sequence>MRKPFLAVGLLLLIAFACSKSNNQPLNGRWRLVETWINPGGGPDITEPAPADSFYVDFRSDGSFRSNITTYLGFIKYEVSGNKKIRLLRPVTSSAPSESITFDITGDGLKISRTGYIEGCGESYTASRY</sequence>
<evidence type="ECO:0000313" key="3">
    <source>
        <dbReference type="Proteomes" id="UP000293874"/>
    </source>
</evidence>
<evidence type="ECO:0000256" key="1">
    <source>
        <dbReference type="SAM" id="SignalP"/>
    </source>
</evidence>